<dbReference type="Proteomes" id="UP000607653">
    <property type="component" value="Unassembled WGS sequence"/>
</dbReference>
<proteinExistence type="predicted"/>
<sequence length="39" mass="4189">MHGKSWDQIVSVDDYGLGVRESLVEAVGAVIDILGMQPC</sequence>
<protein>
    <submittedName>
        <fullName evidence="1">Uncharacterized protein</fullName>
    </submittedName>
</protein>
<keyword evidence="2" id="KW-1185">Reference proteome</keyword>
<organism evidence="1 2">
    <name type="scientific">Nelumbo nucifera</name>
    <name type="common">Sacred lotus</name>
    <dbReference type="NCBI Taxonomy" id="4432"/>
    <lineage>
        <taxon>Eukaryota</taxon>
        <taxon>Viridiplantae</taxon>
        <taxon>Streptophyta</taxon>
        <taxon>Embryophyta</taxon>
        <taxon>Tracheophyta</taxon>
        <taxon>Spermatophyta</taxon>
        <taxon>Magnoliopsida</taxon>
        <taxon>Proteales</taxon>
        <taxon>Nelumbonaceae</taxon>
        <taxon>Nelumbo</taxon>
    </lineage>
</organism>
<evidence type="ECO:0000313" key="1">
    <source>
        <dbReference type="EMBL" id="DAD25017.1"/>
    </source>
</evidence>
<accession>A0A822XXH4</accession>
<dbReference type="InterPro" id="IPR009028">
    <property type="entry name" value="Coatomer/calthrin_app_sub_C"/>
</dbReference>
<comment type="caution">
    <text evidence="1">The sequence shown here is derived from an EMBL/GenBank/DDBJ whole genome shotgun (WGS) entry which is preliminary data.</text>
</comment>
<dbReference type="AlphaFoldDB" id="A0A822XXH4"/>
<dbReference type="SUPFAM" id="SSF55711">
    <property type="entry name" value="Subdomain of clathrin and coatomer appendage domain"/>
    <property type="match status" value="1"/>
</dbReference>
<dbReference type="GO" id="GO:0030117">
    <property type="term" value="C:membrane coat"/>
    <property type="evidence" value="ECO:0007669"/>
    <property type="project" value="InterPro"/>
</dbReference>
<name>A0A822XXH4_NELNU</name>
<dbReference type="EMBL" id="DUZY01000001">
    <property type="protein sequence ID" value="DAD25017.1"/>
    <property type="molecule type" value="Genomic_DNA"/>
</dbReference>
<gene>
    <name evidence="1" type="ORF">HUJ06_026481</name>
</gene>
<dbReference type="GO" id="GO:0016192">
    <property type="term" value="P:vesicle-mediated transport"/>
    <property type="evidence" value="ECO:0007669"/>
    <property type="project" value="InterPro"/>
</dbReference>
<dbReference type="GO" id="GO:0006886">
    <property type="term" value="P:intracellular protein transport"/>
    <property type="evidence" value="ECO:0007669"/>
    <property type="project" value="InterPro"/>
</dbReference>
<evidence type="ECO:0000313" key="2">
    <source>
        <dbReference type="Proteomes" id="UP000607653"/>
    </source>
</evidence>
<reference evidence="1 2" key="1">
    <citation type="journal article" date="2020" name="Mol. Biol. Evol.">
        <title>Distinct Expression and Methylation Patterns for Genes with Different Fates following a Single Whole-Genome Duplication in Flowering Plants.</title>
        <authorList>
            <person name="Shi T."/>
            <person name="Rahmani R.S."/>
            <person name="Gugger P.F."/>
            <person name="Wang M."/>
            <person name="Li H."/>
            <person name="Zhang Y."/>
            <person name="Li Z."/>
            <person name="Wang Q."/>
            <person name="Van de Peer Y."/>
            <person name="Marchal K."/>
            <person name="Chen J."/>
        </authorList>
    </citation>
    <scope>NUCLEOTIDE SEQUENCE [LARGE SCALE GENOMIC DNA]</scope>
    <source>
        <tissue evidence="1">Leaf</tissue>
    </source>
</reference>